<feature type="region of interest" description="Disordered" evidence="5">
    <location>
        <begin position="516"/>
        <end position="561"/>
    </location>
</feature>
<dbReference type="Gene3D" id="3.30.40.10">
    <property type="entry name" value="Zinc/RING finger domain, C3HC4 (zinc finger)"/>
    <property type="match status" value="2"/>
</dbReference>
<organism evidence="8 9">
    <name type="scientific">Rhodotorula diobovata</name>
    <dbReference type="NCBI Taxonomy" id="5288"/>
    <lineage>
        <taxon>Eukaryota</taxon>
        <taxon>Fungi</taxon>
        <taxon>Dikarya</taxon>
        <taxon>Basidiomycota</taxon>
        <taxon>Pucciniomycotina</taxon>
        <taxon>Microbotryomycetes</taxon>
        <taxon>Sporidiobolales</taxon>
        <taxon>Sporidiobolaceae</taxon>
        <taxon>Rhodotorula</taxon>
    </lineage>
</organism>
<dbReference type="InterPro" id="IPR001841">
    <property type="entry name" value="Znf_RING"/>
</dbReference>
<dbReference type="AlphaFoldDB" id="A0A5C5FQM7"/>
<evidence type="ECO:0000256" key="3">
    <source>
        <dbReference type="ARBA" id="ARBA00022833"/>
    </source>
</evidence>
<name>A0A5C5FQM7_9BASI</name>
<dbReference type="SMART" id="SM00184">
    <property type="entry name" value="RING"/>
    <property type="match status" value="1"/>
</dbReference>
<evidence type="ECO:0008006" key="10">
    <source>
        <dbReference type="Google" id="ProtNLM"/>
    </source>
</evidence>
<protein>
    <recommendedName>
        <fullName evidence="10">BRCA1-associated protein</fullName>
    </recommendedName>
</protein>
<proteinExistence type="predicted"/>
<evidence type="ECO:0000259" key="7">
    <source>
        <dbReference type="PROSITE" id="PS50271"/>
    </source>
</evidence>
<dbReference type="PANTHER" id="PTHR24007:SF7">
    <property type="entry name" value="BRCA1-ASSOCIATED PROTEIN"/>
    <property type="match status" value="1"/>
</dbReference>
<dbReference type="Proteomes" id="UP000311382">
    <property type="component" value="Unassembled WGS sequence"/>
</dbReference>
<evidence type="ECO:0000256" key="5">
    <source>
        <dbReference type="SAM" id="MobiDB-lite"/>
    </source>
</evidence>
<evidence type="ECO:0000256" key="1">
    <source>
        <dbReference type="ARBA" id="ARBA00022723"/>
    </source>
</evidence>
<feature type="domain" description="UBP-type" evidence="7">
    <location>
        <begin position="209"/>
        <end position="310"/>
    </location>
</feature>
<evidence type="ECO:0000256" key="2">
    <source>
        <dbReference type="ARBA" id="ARBA00022771"/>
    </source>
</evidence>
<keyword evidence="3" id="KW-0862">Zinc</keyword>
<dbReference type="GO" id="GO:0008270">
    <property type="term" value="F:zinc ion binding"/>
    <property type="evidence" value="ECO:0007669"/>
    <property type="project" value="UniProtKB-KW"/>
</dbReference>
<feature type="region of interest" description="Disordered" evidence="5">
    <location>
        <begin position="1"/>
        <end position="33"/>
    </location>
</feature>
<evidence type="ECO:0000259" key="6">
    <source>
        <dbReference type="PROSITE" id="PS50089"/>
    </source>
</evidence>
<gene>
    <name evidence="8" type="ORF">DMC30DRAFT_355864</name>
</gene>
<dbReference type="Pfam" id="PF02148">
    <property type="entry name" value="zf-UBP"/>
    <property type="match status" value="1"/>
</dbReference>
<accession>A0A5C5FQM7</accession>
<reference evidence="8 9" key="1">
    <citation type="submission" date="2019-03" db="EMBL/GenBank/DDBJ databases">
        <title>Rhodosporidium diobovatum UCD-FST 08-225 genome sequencing, assembly, and annotation.</title>
        <authorList>
            <person name="Fakankun I.U."/>
            <person name="Fristensky B."/>
            <person name="Levin D.B."/>
        </authorList>
    </citation>
    <scope>NUCLEOTIDE SEQUENCE [LARGE SCALE GENOMIC DNA]</scope>
    <source>
        <strain evidence="8 9">UCD-FST 08-225</strain>
    </source>
</reference>
<feature type="domain" description="RING-type" evidence="6">
    <location>
        <begin position="174"/>
        <end position="215"/>
    </location>
</feature>
<sequence>MAPLVSPRPASATLPGGSQAGAEPRPSETSGTTDLFFGTIHLYRELGAEPSTTAEKRRAKDEDDGRAVGLVSVPGVLNAAALLEFIAPALDDVEQVRMLRDATPNRSLVLVRFHDAAKADEFKRMYDGKPYHDSKDSEICHVVSISSIKLKATSTPPPQVDPVSGRELVELPTCPVCLDTLDARANGGLVSVLCGHSFHCSCLLRWRDSRCPVCRYSNARQRRNTVSETSDAKCAVCQSPSNLWICVICGNVGCGRYQGGHAHSHFGETGHSYSLEISTGRIWSYLDDEYVHRLIRLRPSESSPASDGRLIELPSLPIAASASAARAGAGAGAGAGPGRDAEVEQDKLEALAVSYGDLMSSQLASQREWFEEELAREKDRVRVSEARRDELEGEVGRLRGALKEADRRAERERSEGKRGRDELEARVDKLRREAAHEADERRRERTEATKARRALEKDLDAERAVTASLSRNLASLRDDLAAQTGETAAVRSEVDDLKDQLNDLLAALSLRDRIEQAGPDSEMAGASLGVAPAPRQAAGAAEGPRNPSAAKAAARRKKKKK</sequence>
<dbReference type="SMART" id="SM00290">
    <property type="entry name" value="ZnF_UBP"/>
    <property type="match status" value="1"/>
</dbReference>
<dbReference type="PROSITE" id="PS50271">
    <property type="entry name" value="ZF_UBP"/>
    <property type="match status" value="1"/>
</dbReference>
<dbReference type="Pfam" id="PF07576">
    <property type="entry name" value="BRAP2"/>
    <property type="match status" value="1"/>
</dbReference>
<dbReference type="CDD" id="cd16457">
    <property type="entry name" value="RING-H2_BRAP2"/>
    <property type="match status" value="1"/>
</dbReference>
<dbReference type="InterPro" id="IPR011422">
    <property type="entry name" value="BRAP2/ETP1_RRM"/>
</dbReference>
<dbReference type="Pfam" id="PF13639">
    <property type="entry name" value="zf-RING_2"/>
    <property type="match status" value="1"/>
</dbReference>
<dbReference type="GO" id="GO:0061630">
    <property type="term" value="F:ubiquitin protein ligase activity"/>
    <property type="evidence" value="ECO:0007669"/>
    <property type="project" value="TreeGrafter"/>
</dbReference>
<keyword evidence="1" id="KW-0479">Metal-binding</keyword>
<dbReference type="PROSITE" id="PS50089">
    <property type="entry name" value="ZF_RING_2"/>
    <property type="match status" value="1"/>
</dbReference>
<dbReference type="GO" id="GO:0005737">
    <property type="term" value="C:cytoplasm"/>
    <property type="evidence" value="ECO:0007669"/>
    <property type="project" value="TreeGrafter"/>
</dbReference>
<evidence type="ECO:0000313" key="9">
    <source>
        <dbReference type="Proteomes" id="UP000311382"/>
    </source>
</evidence>
<feature type="compositionally biased region" description="Low complexity" evidence="5">
    <location>
        <begin position="529"/>
        <end position="552"/>
    </location>
</feature>
<dbReference type="OrthoDB" id="273556at2759"/>
<dbReference type="PANTHER" id="PTHR24007">
    <property type="entry name" value="BRCA1-ASSOCIATED PROTEIN"/>
    <property type="match status" value="1"/>
</dbReference>
<dbReference type="InterPro" id="IPR047243">
    <property type="entry name" value="RING-H2_BRAP2"/>
</dbReference>
<dbReference type="InterPro" id="IPR001607">
    <property type="entry name" value="Znf_UBP"/>
</dbReference>
<dbReference type="EMBL" id="SOZI01000149">
    <property type="protein sequence ID" value="TNY18234.1"/>
    <property type="molecule type" value="Genomic_DNA"/>
</dbReference>
<dbReference type="InterPro" id="IPR013083">
    <property type="entry name" value="Znf_RING/FYVE/PHD"/>
</dbReference>
<keyword evidence="2 4" id="KW-0863">Zinc-finger</keyword>
<feature type="region of interest" description="Disordered" evidence="5">
    <location>
        <begin position="402"/>
        <end position="455"/>
    </location>
</feature>
<evidence type="ECO:0000313" key="8">
    <source>
        <dbReference type="EMBL" id="TNY18234.1"/>
    </source>
</evidence>
<dbReference type="STRING" id="5288.A0A5C5FQM7"/>
<evidence type="ECO:0000256" key="4">
    <source>
        <dbReference type="PROSITE-ProRule" id="PRU00502"/>
    </source>
</evidence>
<dbReference type="SUPFAM" id="SSF57850">
    <property type="entry name" value="RING/U-box"/>
    <property type="match status" value="2"/>
</dbReference>
<comment type="caution">
    <text evidence="8">The sequence shown here is derived from an EMBL/GenBank/DDBJ whole genome shotgun (WGS) entry which is preliminary data.</text>
</comment>
<dbReference type="GO" id="GO:0016567">
    <property type="term" value="P:protein ubiquitination"/>
    <property type="evidence" value="ECO:0007669"/>
    <property type="project" value="TreeGrafter"/>
</dbReference>
<dbReference type="GO" id="GO:0007265">
    <property type="term" value="P:Ras protein signal transduction"/>
    <property type="evidence" value="ECO:0007669"/>
    <property type="project" value="TreeGrafter"/>
</dbReference>
<keyword evidence="9" id="KW-1185">Reference proteome</keyword>